<dbReference type="OrthoDB" id="419711at2759"/>
<name>A0A166KGP6_9AGAM</name>
<sequence>MDRGTWHRARDGEQKRTVCTPRSNISPVLVTSPVLSPLSPACARLLFAMYTLTTSITVLVHNTQGPNDANGTFPPVLPPHSAVPANSALLKHPNFPIIRLSSGRSYHAHPRSLPLPLANEGLHSYDFIDSHANHALLAAYAVGIGIGDALSFAVVKVIATLWAQIFRDGDGAVRSGSGRWRRVKTRKERRMRKRRMRMGVSKAVEGSGRWCDAFPPPLTLHSQSKREVSRSPVDPVGDVNRKPAVAYRPTCSFGPAGVSPHFGNRFLASLGLAVSLPFGNSLYPSSGVLDILEWVKILQLDKPKLNSAKLSSQEPEQHSAKLCVEPAVRTHYQPHRPAAPALLHAP</sequence>
<evidence type="ECO:0000313" key="2">
    <source>
        <dbReference type="EMBL" id="KZP21889.1"/>
    </source>
</evidence>
<organism evidence="2 3">
    <name type="scientific">Athelia psychrophila</name>
    <dbReference type="NCBI Taxonomy" id="1759441"/>
    <lineage>
        <taxon>Eukaryota</taxon>
        <taxon>Fungi</taxon>
        <taxon>Dikarya</taxon>
        <taxon>Basidiomycota</taxon>
        <taxon>Agaricomycotina</taxon>
        <taxon>Agaricomycetes</taxon>
        <taxon>Agaricomycetidae</taxon>
        <taxon>Atheliales</taxon>
        <taxon>Atheliaceae</taxon>
        <taxon>Athelia</taxon>
    </lineage>
</organism>
<keyword evidence="3" id="KW-1185">Reference proteome</keyword>
<proteinExistence type="predicted"/>
<evidence type="ECO:0000256" key="1">
    <source>
        <dbReference type="SAM" id="MobiDB-lite"/>
    </source>
</evidence>
<protein>
    <submittedName>
        <fullName evidence="2">Uncharacterized protein</fullName>
    </submittedName>
</protein>
<feature type="compositionally biased region" description="Basic residues" evidence="1">
    <location>
        <begin position="179"/>
        <end position="197"/>
    </location>
</feature>
<feature type="region of interest" description="Disordered" evidence="1">
    <location>
        <begin position="176"/>
        <end position="198"/>
    </location>
</feature>
<dbReference type="Proteomes" id="UP000076532">
    <property type="component" value="Unassembled WGS sequence"/>
</dbReference>
<reference evidence="2 3" key="1">
    <citation type="journal article" date="2016" name="Mol. Biol. Evol.">
        <title>Comparative Genomics of Early-Diverging Mushroom-Forming Fungi Provides Insights into the Origins of Lignocellulose Decay Capabilities.</title>
        <authorList>
            <person name="Nagy L.G."/>
            <person name="Riley R."/>
            <person name="Tritt A."/>
            <person name="Adam C."/>
            <person name="Daum C."/>
            <person name="Floudas D."/>
            <person name="Sun H."/>
            <person name="Yadav J.S."/>
            <person name="Pangilinan J."/>
            <person name="Larsson K.H."/>
            <person name="Matsuura K."/>
            <person name="Barry K."/>
            <person name="Labutti K."/>
            <person name="Kuo R."/>
            <person name="Ohm R.A."/>
            <person name="Bhattacharya S.S."/>
            <person name="Shirouzu T."/>
            <person name="Yoshinaga Y."/>
            <person name="Martin F.M."/>
            <person name="Grigoriev I.V."/>
            <person name="Hibbett D.S."/>
        </authorList>
    </citation>
    <scope>NUCLEOTIDE SEQUENCE [LARGE SCALE GENOMIC DNA]</scope>
    <source>
        <strain evidence="2 3">CBS 109695</strain>
    </source>
</reference>
<gene>
    <name evidence="2" type="ORF">FIBSPDRAFT_1019361</name>
</gene>
<accession>A0A166KGP6</accession>
<dbReference type="EMBL" id="KV417544">
    <property type="protein sequence ID" value="KZP21889.1"/>
    <property type="molecule type" value="Genomic_DNA"/>
</dbReference>
<dbReference type="AlphaFoldDB" id="A0A166KGP6"/>
<evidence type="ECO:0000313" key="3">
    <source>
        <dbReference type="Proteomes" id="UP000076532"/>
    </source>
</evidence>